<proteinExistence type="predicted"/>
<comment type="caution">
    <text evidence="3">The sequence shown here is derived from an EMBL/GenBank/DDBJ whole genome shotgun (WGS) entry which is preliminary data.</text>
</comment>
<evidence type="ECO:0000256" key="1">
    <source>
        <dbReference type="SAM" id="Phobius"/>
    </source>
</evidence>
<keyword evidence="1" id="KW-0812">Transmembrane</keyword>
<feature type="transmembrane region" description="Helical" evidence="1">
    <location>
        <begin position="7"/>
        <end position="27"/>
    </location>
</feature>
<sequence>MRFPLKTFTFIGIAFIAIGTVGLAWLYQETDGFAQERSEFKHEKTIDAAAIQHISVKADYAEVVLLPGKDSDIHVSFQGSALNSMEKQVSFKAETQPSDTAVIEALIHKKFQTGIDIPQIFDLINGNLRPKLEITVPDKMYRSLQVKGDIGSVRIEGLQAQTAKLSTDVGTLSVDGFKSDSFKASTDTGAMNIKDVSGAVELESGIGAIHLSLSEFNQDAVVYSDIGGISVKLPRTDAMRVDIKSEIGASTVNLPDMVFTSNDNHNIQGTIGDKNKGPLLKIRSDIGGVSVGLR</sequence>
<evidence type="ECO:0000259" key="2">
    <source>
        <dbReference type="Pfam" id="PF13349"/>
    </source>
</evidence>
<dbReference type="AlphaFoldDB" id="A0A329MBH2"/>
<evidence type="ECO:0000313" key="4">
    <source>
        <dbReference type="Proteomes" id="UP000250369"/>
    </source>
</evidence>
<keyword evidence="4" id="KW-1185">Reference proteome</keyword>
<protein>
    <recommendedName>
        <fullName evidence="2">DUF4097 domain-containing protein</fullName>
    </recommendedName>
</protein>
<dbReference type="InterPro" id="IPR025164">
    <property type="entry name" value="Toastrack_DUF4097"/>
</dbReference>
<dbReference type="RefSeq" id="WP_113034276.1">
    <property type="nucleotide sequence ID" value="NZ_QMFB01000019.1"/>
</dbReference>
<accession>A0A329MBH2</accession>
<dbReference type="Pfam" id="PF13349">
    <property type="entry name" value="DUF4097"/>
    <property type="match status" value="1"/>
</dbReference>
<dbReference type="OrthoDB" id="2380881at2"/>
<gene>
    <name evidence="3" type="ORF">DQG23_27695</name>
</gene>
<keyword evidence="1" id="KW-0472">Membrane</keyword>
<dbReference type="Proteomes" id="UP000250369">
    <property type="component" value="Unassembled WGS sequence"/>
</dbReference>
<organism evidence="3 4">
    <name type="scientific">Paenibacillus contaminans</name>
    <dbReference type="NCBI Taxonomy" id="450362"/>
    <lineage>
        <taxon>Bacteria</taxon>
        <taxon>Bacillati</taxon>
        <taxon>Bacillota</taxon>
        <taxon>Bacilli</taxon>
        <taxon>Bacillales</taxon>
        <taxon>Paenibacillaceae</taxon>
        <taxon>Paenibacillus</taxon>
    </lineage>
</organism>
<keyword evidence="1" id="KW-1133">Transmembrane helix</keyword>
<evidence type="ECO:0000313" key="3">
    <source>
        <dbReference type="EMBL" id="RAV17425.1"/>
    </source>
</evidence>
<dbReference type="EMBL" id="QMFB01000019">
    <property type="protein sequence ID" value="RAV17425.1"/>
    <property type="molecule type" value="Genomic_DNA"/>
</dbReference>
<reference evidence="3 4" key="1">
    <citation type="journal article" date="2009" name="Int. J. Syst. Evol. Microbiol.">
        <title>Paenibacillus contaminans sp. nov., isolated from a contaminated laboratory plate.</title>
        <authorList>
            <person name="Chou J.H."/>
            <person name="Lee J.H."/>
            <person name="Lin M.C."/>
            <person name="Chang P.S."/>
            <person name="Arun A.B."/>
            <person name="Young C.C."/>
            <person name="Chen W.M."/>
        </authorList>
    </citation>
    <scope>NUCLEOTIDE SEQUENCE [LARGE SCALE GENOMIC DNA]</scope>
    <source>
        <strain evidence="3 4">CKOBP-6</strain>
    </source>
</reference>
<feature type="domain" description="DUF4097" evidence="2">
    <location>
        <begin position="51"/>
        <end position="276"/>
    </location>
</feature>
<name>A0A329MBH2_9BACL</name>